<name>A0AAJ5VVL6_9HYPH</name>
<evidence type="ECO:0008006" key="3">
    <source>
        <dbReference type="Google" id="ProtNLM"/>
    </source>
</evidence>
<accession>A0AAJ5VVL6</accession>
<evidence type="ECO:0000313" key="2">
    <source>
        <dbReference type="Proteomes" id="UP001217476"/>
    </source>
</evidence>
<organism evidence="1 2">
    <name type="scientific">Candidatus Devosia phytovorans</name>
    <dbReference type="NCBI Taxonomy" id="3121372"/>
    <lineage>
        <taxon>Bacteria</taxon>
        <taxon>Pseudomonadati</taxon>
        <taxon>Pseudomonadota</taxon>
        <taxon>Alphaproteobacteria</taxon>
        <taxon>Hyphomicrobiales</taxon>
        <taxon>Devosiaceae</taxon>
        <taxon>Devosia</taxon>
    </lineage>
</organism>
<dbReference type="AlphaFoldDB" id="A0AAJ5VVL6"/>
<sequence>MRSVKVNINDSSVGIWQDCADDPTFRSEIFQPLLRQLKRRGWQVSVDADIKSRYPSLSKNNRIVTRGDLVGSVELTGRVIKVEVWATTWPIDNRNGPRYDFRKLSRMAYLDRLRVLLEHRRIVEWLRGRTDVTVKDLNAGRVCRGASTALKFIHDGYDESWHRDKIAGRPLPGPYVRNFTSADGLSIEHGSTVWFAHTDGRIHRGTAYYNLNNMWWVVCGPYVLRNLGAHELFCNAPANLRAKHNQRQRRLKLEAELSSAVRRMDFVRADQLKRILFGNAAPWMIYARDHNAYYRANYSGYTTDTISAGRYTRDEAEKEARRVPHELEIHGPDAERIRFDRAAA</sequence>
<dbReference type="EMBL" id="CP119312">
    <property type="protein sequence ID" value="WEK05726.1"/>
    <property type="molecule type" value="Genomic_DNA"/>
</dbReference>
<reference evidence="1" key="1">
    <citation type="submission" date="2023-03" db="EMBL/GenBank/DDBJ databases">
        <title>Andean soil-derived lignocellulolytic bacterial consortium as a source of novel taxa and putative plastic-active enzymes.</title>
        <authorList>
            <person name="Diaz-Garcia L."/>
            <person name="Chuvochina M."/>
            <person name="Feuerriegel G."/>
            <person name="Bunk B."/>
            <person name="Sproer C."/>
            <person name="Streit W.R."/>
            <person name="Rodriguez L.M."/>
            <person name="Overmann J."/>
            <person name="Jimenez D.J."/>
        </authorList>
    </citation>
    <scope>NUCLEOTIDE SEQUENCE</scope>
    <source>
        <strain evidence="1">MAG 4196</strain>
    </source>
</reference>
<proteinExistence type="predicted"/>
<gene>
    <name evidence="1" type="ORF">P0Y65_05585</name>
</gene>
<dbReference type="Proteomes" id="UP001217476">
    <property type="component" value="Chromosome"/>
</dbReference>
<evidence type="ECO:0000313" key="1">
    <source>
        <dbReference type="EMBL" id="WEK05726.1"/>
    </source>
</evidence>
<protein>
    <recommendedName>
        <fullName evidence="3">UVR domain-containing protein</fullName>
    </recommendedName>
</protein>